<keyword evidence="3" id="KW-1185">Reference proteome</keyword>
<name>A0ABW7C5X8_9CYAN</name>
<evidence type="ECO:0000256" key="1">
    <source>
        <dbReference type="SAM" id="MobiDB-lite"/>
    </source>
</evidence>
<dbReference type="RefSeq" id="WP_393010633.1">
    <property type="nucleotide sequence ID" value="NZ_JAZAQF010000016.1"/>
</dbReference>
<dbReference type="EMBL" id="JAZAQF010000016">
    <property type="protein sequence ID" value="MFG3816613.1"/>
    <property type="molecule type" value="Genomic_DNA"/>
</dbReference>
<gene>
    <name evidence="2" type="ORF">VPK24_03105</name>
</gene>
<protein>
    <submittedName>
        <fullName evidence="2">Uncharacterized protein</fullName>
    </submittedName>
</protein>
<feature type="region of interest" description="Disordered" evidence="1">
    <location>
        <begin position="1"/>
        <end position="22"/>
    </location>
</feature>
<comment type="caution">
    <text evidence="2">The sequence shown here is derived from an EMBL/GenBank/DDBJ whole genome shotgun (WGS) entry which is preliminary data.</text>
</comment>
<accession>A0ABW7C5X8</accession>
<reference evidence="3" key="1">
    <citation type="journal article" date="2024" name="Algal Res.">
        <title>Biochemical, toxicological and genomic investigation of a high-biomass producing Limnothrix strain isolated from Italian shallow drinking water reservoir.</title>
        <authorList>
            <person name="Simonazzi M."/>
            <person name="Shishido T.K."/>
            <person name="Delbaje E."/>
            <person name="Wahlsten M."/>
            <person name="Fewer D.P."/>
            <person name="Sivonen K."/>
            <person name="Pezzolesi L."/>
            <person name="Pistocchi R."/>
        </authorList>
    </citation>
    <scope>NUCLEOTIDE SEQUENCE [LARGE SCALE GENOMIC DNA]</scope>
    <source>
        <strain evidence="3">LRLZ20PSL1</strain>
    </source>
</reference>
<evidence type="ECO:0000313" key="3">
    <source>
        <dbReference type="Proteomes" id="UP001604335"/>
    </source>
</evidence>
<organism evidence="2 3">
    <name type="scientific">Limnothrix redekei LRLZ20PSL1</name>
    <dbReference type="NCBI Taxonomy" id="3112953"/>
    <lineage>
        <taxon>Bacteria</taxon>
        <taxon>Bacillati</taxon>
        <taxon>Cyanobacteriota</taxon>
        <taxon>Cyanophyceae</taxon>
        <taxon>Pseudanabaenales</taxon>
        <taxon>Pseudanabaenaceae</taxon>
        <taxon>Limnothrix</taxon>
    </lineage>
</organism>
<sequence>MMQKRASGKIAPGFIGARNQKHAPESERALGYTVVCGIKRVIAKKRRDRAFKKGIEKAIKRKEKTNN</sequence>
<evidence type="ECO:0000313" key="2">
    <source>
        <dbReference type="EMBL" id="MFG3816613.1"/>
    </source>
</evidence>
<proteinExistence type="predicted"/>
<dbReference type="Proteomes" id="UP001604335">
    <property type="component" value="Unassembled WGS sequence"/>
</dbReference>